<reference evidence="1 2" key="1">
    <citation type="submission" date="2017-02" db="EMBL/GenBank/DDBJ databases">
        <authorList>
            <person name="Peterson S.W."/>
        </authorList>
    </citation>
    <scope>NUCLEOTIDE SEQUENCE [LARGE SCALE GENOMIC DNA]</scope>
    <source>
        <strain evidence="1 2">S285</strain>
    </source>
</reference>
<evidence type="ECO:0000313" key="2">
    <source>
        <dbReference type="Proteomes" id="UP000193978"/>
    </source>
</evidence>
<evidence type="ECO:0000313" key="1">
    <source>
        <dbReference type="EMBL" id="ARN83107.1"/>
    </source>
</evidence>
<keyword evidence="2" id="KW-1185">Reference proteome</keyword>
<proteinExistence type="predicted"/>
<protein>
    <submittedName>
        <fullName evidence="1">Uncharacterized protein</fullName>
    </submittedName>
</protein>
<sequence>MSITMETALCIETIQDAFVGRHWPEFFNTNHGSQFTSTDSNGVLLHAIATCCGSLADSNHHGAIVPGAKRT</sequence>
<dbReference type="Proteomes" id="UP000193978">
    <property type="component" value="Chromosome"/>
</dbReference>
<gene>
    <name evidence="1" type="ORF">B1812_20760</name>
</gene>
<dbReference type="EMBL" id="CP019948">
    <property type="protein sequence ID" value="ARN83107.1"/>
    <property type="molecule type" value="Genomic_DNA"/>
</dbReference>
<organism evidence="1 2">
    <name type="scientific">Methylocystis bryophila</name>
    <dbReference type="NCBI Taxonomy" id="655015"/>
    <lineage>
        <taxon>Bacteria</taxon>
        <taxon>Pseudomonadati</taxon>
        <taxon>Pseudomonadota</taxon>
        <taxon>Alphaproteobacteria</taxon>
        <taxon>Hyphomicrobiales</taxon>
        <taxon>Methylocystaceae</taxon>
        <taxon>Methylocystis</taxon>
    </lineage>
</organism>
<dbReference type="KEGG" id="mbry:B1812_20760"/>
<name>A0A1W6MZU7_9HYPH</name>
<accession>A0A1W6MZU7</accession>
<dbReference type="AlphaFoldDB" id="A0A1W6MZU7"/>